<gene>
    <name evidence="1" type="ORF">WMO40_23130</name>
</gene>
<proteinExistence type="predicted"/>
<accession>A0ACC6SHX1</accession>
<reference evidence="1" key="1">
    <citation type="submission" date="2024-03" db="EMBL/GenBank/DDBJ databases">
        <title>Human intestinal bacterial collection.</title>
        <authorList>
            <person name="Pauvert C."/>
            <person name="Hitch T.C.A."/>
            <person name="Clavel T."/>
        </authorList>
    </citation>
    <scope>NUCLEOTIDE SEQUENCE</scope>
    <source>
        <strain evidence="1">CLA-AA-H227</strain>
    </source>
</reference>
<organism evidence="1 2">
    <name type="scientific">Robertmurraya yapensis</name>
    <name type="common">ex Hitch et al 2024</name>
    <dbReference type="NCBI Taxonomy" id="3133160"/>
    <lineage>
        <taxon>Bacteria</taxon>
        <taxon>Bacillati</taxon>
        <taxon>Bacillota</taxon>
        <taxon>Bacilli</taxon>
        <taxon>Bacillales</taxon>
        <taxon>Bacillaceae</taxon>
        <taxon>Robertmurraya</taxon>
    </lineage>
</organism>
<comment type="caution">
    <text evidence="1">The sequence shown here is derived from an EMBL/GenBank/DDBJ whole genome shotgun (WGS) entry which is preliminary data.</text>
</comment>
<keyword evidence="2" id="KW-1185">Reference proteome</keyword>
<protein>
    <submittedName>
        <fullName evidence="1">Uncharacterized protein</fullName>
    </submittedName>
</protein>
<dbReference type="Proteomes" id="UP001439875">
    <property type="component" value="Unassembled WGS sequence"/>
</dbReference>
<evidence type="ECO:0000313" key="1">
    <source>
        <dbReference type="EMBL" id="MEQ2529570.1"/>
    </source>
</evidence>
<sequence>MSWEEMDRRDYPCSCGKGTYTEVVEMDEWNRRREHRTINCPECADNEKIAKINEAKEREKLKQLDEEIKAYFSERYMEKWHSYFASAKNKKEIWTIAKEMGIERDSLSSFYSRNKSKGMEIYVKELAISDNLQRIMQALNIEDLDLSCKVDEVMKLKRAEYAKSVAEWHRNH</sequence>
<dbReference type="EMBL" id="JBBMEW010000041">
    <property type="protein sequence ID" value="MEQ2529570.1"/>
    <property type="molecule type" value="Genomic_DNA"/>
</dbReference>
<name>A0ACC6SHX1_9BACI</name>
<evidence type="ECO:0000313" key="2">
    <source>
        <dbReference type="Proteomes" id="UP001439875"/>
    </source>
</evidence>